<dbReference type="AlphaFoldDB" id="A0A561CGX6"/>
<sequence length="73" mass="8656">MGKKIIVKIPHLLKKLNISLREFSRRTDIRHSTLSELSNGKRERISFHHIESIAEEYNIKDIREIITLEDTED</sequence>
<dbReference type="Proteomes" id="UP000319671">
    <property type="component" value="Unassembled WGS sequence"/>
</dbReference>
<keyword evidence="3" id="KW-1185">Reference proteome</keyword>
<dbReference type="GO" id="GO:0003677">
    <property type="term" value="F:DNA binding"/>
    <property type="evidence" value="ECO:0007669"/>
    <property type="project" value="InterPro"/>
</dbReference>
<dbReference type="Pfam" id="PF13443">
    <property type="entry name" value="HTH_26"/>
    <property type="match status" value="1"/>
</dbReference>
<feature type="domain" description="HTH cro/C1-type" evidence="1">
    <location>
        <begin position="12"/>
        <end position="65"/>
    </location>
</feature>
<evidence type="ECO:0000313" key="2">
    <source>
        <dbReference type="EMBL" id="TWD90230.1"/>
    </source>
</evidence>
<dbReference type="PROSITE" id="PS50943">
    <property type="entry name" value="HTH_CROC1"/>
    <property type="match status" value="1"/>
</dbReference>
<dbReference type="Gene3D" id="1.10.260.40">
    <property type="entry name" value="lambda repressor-like DNA-binding domains"/>
    <property type="match status" value="1"/>
</dbReference>
<dbReference type="SUPFAM" id="SSF47413">
    <property type="entry name" value="lambda repressor-like DNA-binding domains"/>
    <property type="match status" value="1"/>
</dbReference>
<proteinExistence type="predicted"/>
<evidence type="ECO:0000259" key="1">
    <source>
        <dbReference type="PROSITE" id="PS50943"/>
    </source>
</evidence>
<protein>
    <submittedName>
        <fullName evidence="2">Transcriptional regulator</fullName>
    </submittedName>
</protein>
<dbReference type="RefSeq" id="WP_144568331.1">
    <property type="nucleotide sequence ID" value="NZ_VIVN01000023.1"/>
</dbReference>
<name>A0A561CGX6_9BACI</name>
<reference evidence="2 3" key="1">
    <citation type="submission" date="2019-06" db="EMBL/GenBank/DDBJ databases">
        <title>Sorghum-associated microbial communities from plants grown in Nebraska, USA.</title>
        <authorList>
            <person name="Schachtman D."/>
        </authorList>
    </citation>
    <scope>NUCLEOTIDE SEQUENCE [LARGE SCALE GENOMIC DNA]</scope>
    <source>
        <strain evidence="2 3">2482</strain>
    </source>
</reference>
<organism evidence="2 3">
    <name type="scientific">Neobacillus bataviensis</name>
    <dbReference type="NCBI Taxonomy" id="220685"/>
    <lineage>
        <taxon>Bacteria</taxon>
        <taxon>Bacillati</taxon>
        <taxon>Bacillota</taxon>
        <taxon>Bacilli</taxon>
        <taxon>Bacillales</taxon>
        <taxon>Bacillaceae</taxon>
        <taxon>Neobacillus</taxon>
    </lineage>
</organism>
<dbReference type="InterPro" id="IPR010982">
    <property type="entry name" value="Lambda_DNA-bd_dom_sf"/>
</dbReference>
<dbReference type="SMART" id="SM00530">
    <property type="entry name" value="HTH_XRE"/>
    <property type="match status" value="1"/>
</dbReference>
<evidence type="ECO:0000313" key="3">
    <source>
        <dbReference type="Proteomes" id="UP000319671"/>
    </source>
</evidence>
<dbReference type="EMBL" id="VIVN01000023">
    <property type="protein sequence ID" value="TWD90230.1"/>
    <property type="molecule type" value="Genomic_DNA"/>
</dbReference>
<gene>
    <name evidence="2" type="ORF">FB550_12352</name>
</gene>
<accession>A0A561CGX6</accession>
<dbReference type="InterPro" id="IPR001387">
    <property type="entry name" value="Cro/C1-type_HTH"/>
</dbReference>
<comment type="caution">
    <text evidence="2">The sequence shown here is derived from an EMBL/GenBank/DDBJ whole genome shotgun (WGS) entry which is preliminary data.</text>
</comment>
<dbReference type="CDD" id="cd00093">
    <property type="entry name" value="HTH_XRE"/>
    <property type="match status" value="1"/>
</dbReference>